<dbReference type="InterPro" id="IPR001148">
    <property type="entry name" value="CA_dom"/>
</dbReference>
<feature type="domain" description="Alpha-carbonic anhydrase" evidence="12">
    <location>
        <begin position="51"/>
        <end position="276"/>
    </location>
</feature>
<protein>
    <recommendedName>
        <fullName evidence="5 10">Carbonic anhydrase</fullName>
        <ecNumber evidence="4 10">4.2.1.1</ecNumber>
    </recommendedName>
</protein>
<dbReference type="EC" id="4.2.1.1" evidence="4 10"/>
<evidence type="ECO:0000256" key="9">
    <source>
        <dbReference type="ARBA" id="ARBA00048348"/>
    </source>
</evidence>
<dbReference type="EMBL" id="CP022437">
    <property type="protein sequence ID" value="ASN05268.1"/>
    <property type="molecule type" value="Genomic_DNA"/>
</dbReference>
<evidence type="ECO:0000256" key="6">
    <source>
        <dbReference type="ARBA" id="ARBA00022723"/>
    </source>
</evidence>
<keyword evidence="7 10" id="KW-0862">Zinc</keyword>
<reference evidence="13 14" key="1">
    <citation type="journal article" date="2003" name="Int. J. Syst. Evol. Microbiol.">
        <title>Virgibacillus carmonensis sp. nov., Virgibacillus necropolis sp. nov. and Virgibacillus picturae sp. nov., three novel species isolated from deteriorated mural paintings, transfer of the species of the genus salibacillus to Virgibacillus, as Virgibacillus marismortui comb. nov. and Virgibacillus salexigens comb. nov., and emended description of the genus Virgibacillus.</title>
        <authorList>
            <person name="Heyrman J."/>
            <person name="Logan N.A."/>
            <person name="Busse H.J."/>
            <person name="Balcaen A."/>
            <person name="Lebbe L."/>
            <person name="Rodriguez-Diaz M."/>
            <person name="Swings J."/>
            <person name="De Vos P."/>
        </authorList>
    </citation>
    <scope>NUCLEOTIDE SEQUENCE [LARGE SCALE GENOMIC DNA]</scope>
    <source>
        <strain evidence="13 14">LMG 19488</strain>
    </source>
</reference>
<feature type="region of interest" description="Disordered" evidence="11">
    <location>
        <begin position="28"/>
        <end position="62"/>
    </location>
</feature>
<accession>A0A221MC69</accession>
<evidence type="ECO:0000256" key="3">
    <source>
        <dbReference type="ARBA" id="ARBA00010718"/>
    </source>
</evidence>
<dbReference type="RefSeq" id="WP_089532118.1">
    <property type="nucleotide sequence ID" value="NZ_CP022437.1"/>
</dbReference>
<dbReference type="InterPro" id="IPR023561">
    <property type="entry name" value="Carbonic_anhydrase_a-class"/>
</dbReference>
<keyword evidence="8 10" id="KW-0456">Lyase</keyword>
<dbReference type="Gene3D" id="3.10.200.10">
    <property type="entry name" value="Alpha carbonic anhydrase"/>
    <property type="match status" value="1"/>
</dbReference>
<dbReference type="SUPFAM" id="SSF51069">
    <property type="entry name" value="Carbonic anhydrase"/>
    <property type="match status" value="1"/>
</dbReference>
<dbReference type="GO" id="GO:0008270">
    <property type="term" value="F:zinc ion binding"/>
    <property type="evidence" value="ECO:0007669"/>
    <property type="project" value="UniProtKB-UniRule"/>
</dbReference>
<evidence type="ECO:0000256" key="10">
    <source>
        <dbReference type="RuleBase" id="RU367011"/>
    </source>
</evidence>
<gene>
    <name evidence="13" type="ORF">CFK40_09705</name>
</gene>
<comment type="cofactor">
    <cofactor evidence="1 10">
        <name>Zn(2+)</name>
        <dbReference type="ChEBI" id="CHEBI:29105"/>
    </cofactor>
</comment>
<dbReference type="PANTHER" id="PTHR18952:SF265">
    <property type="entry name" value="CARBONIC ANHYDRASE"/>
    <property type="match status" value="1"/>
</dbReference>
<dbReference type="InterPro" id="IPR036398">
    <property type="entry name" value="CA_dom_sf"/>
</dbReference>
<dbReference type="Pfam" id="PF00194">
    <property type="entry name" value="Carb_anhydrase"/>
    <property type="match status" value="1"/>
</dbReference>
<dbReference type="InterPro" id="IPR041891">
    <property type="entry name" value="Alpha_CA_prokaryot-like"/>
</dbReference>
<evidence type="ECO:0000313" key="13">
    <source>
        <dbReference type="EMBL" id="ASN05268.1"/>
    </source>
</evidence>
<evidence type="ECO:0000256" key="5">
    <source>
        <dbReference type="ARBA" id="ARBA00014628"/>
    </source>
</evidence>
<dbReference type="PANTHER" id="PTHR18952">
    <property type="entry name" value="CARBONIC ANHYDRASE"/>
    <property type="match status" value="1"/>
</dbReference>
<proteinExistence type="inferred from homology"/>
<comment type="function">
    <text evidence="2 10">Reversible hydration of carbon dioxide.</text>
</comment>
<keyword evidence="6 10" id="KW-0479">Metal-binding</keyword>
<evidence type="ECO:0000256" key="11">
    <source>
        <dbReference type="SAM" id="MobiDB-lite"/>
    </source>
</evidence>
<dbReference type="OrthoDB" id="5327615at2"/>
<dbReference type="PROSITE" id="PS51257">
    <property type="entry name" value="PROKAR_LIPOPROTEIN"/>
    <property type="match status" value="1"/>
</dbReference>
<comment type="catalytic activity">
    <reaction evidence="9 10">
        <text>hydrogencarbonate + H(+) = CO2 + H2O</text>
        <dbReference type="Rhea" id="RHEA:10748"/>
        <dbReference type="ChEBI" id="CHEBI:15377"/>
        <dbReference type="ChEBI" id="CHEBI:15378"/>
        <dbReference type="ChEBI" id="CHEBI:16526"/>
        <dbReference type="ChEBI" id="CHEBI:17544"/>
        <dbReference type="EC" id="4.2.1.1"/>
    </reaction>
</comment>
<dbReference type="PROSITE" id="PS51144">
    <property type="entry name" value="ALPHA_CA_2"/>
    <property type="match status" value="1"/>
</dbReference>
<feature type="signal peptide" evidence="10">
    <location>
        <begin position="1"/>
        <end position="26"/>
    </location>
</feature>
<evidence type="ECO:0000256" key="8">
    <source>
        <dbReference type="ARBA" id="ARBA00023239"/>
    </source>
</evidence>
<dbReference type="PROSITE" id="PS00162">
    <property type="entry name" value="ALPHA_CA_1"/>
    <property type="match status" value="1"/>
</dbReference>
<comment type="similarity">
    <text evidence="3 10">Belongs to the alpha-carbonic anhydrase family.</text>
</comment>
<dbReference type="Proteomes" id="UP000204391">
    <property type="component" value="Chromosome"/>
</dbReference>
<dbReference type="KEGG" id="vne:CFK40_09705"/>
<evidence type="ECO:0000256" key="1">
    <source>
        <dbReference type="ARBA" id="ARBA00001947"/>
    </source>
</evidence>
<dbReference type="CDD" id="cd03124">
    <property type="entry name" value="alpha_CA_prokaryotic_like"/>
    <property type="match status" value="1"/>
</dbReference>
<sequence>MYIVNKKKLFLMTLAVFLGVMLTACSGEKPEQKTETSQPQTKEEEKKSDEAHWSYNGQTGPENWAELSSEFKKCERGKEQSPVDIKTSKLEKKPKKVQFEYESTSFEIVNNGHAIQANAKGQKNNAFRLDRKEYQLGQSHFHAPSEHTVNGEHYDMEMHLVHKSKEGKLAVVTFFVEEGKENKTLKGMWSNLPKQKGETSKLTKKINPAHFISENQQAYIYNGSLTTPPCSEGVKWLIFKKPLQMSKEQINRFKEIHSHTNRPTQELNEREVSIVE</sequence>
<dbReference type="SMART" id="SM01057">
    <property type="entry name" value="Carb_anhydrase"/>
    <property type="match status" value="1"/>
</dbReference>
<dbReference type="InterPro" id="IPR018338">
    <property type="entry name" value="Carbonic_anhydrase_a-class_CS"/>
</dbReference>
<feature type="compositionally biased region" description="Basic and acidic residues" evidence="11">
    <location>
        <begin position="41"/>
        <end position="52"/>
    </location>
</feature>
<evidence type="ECO:0000256" key="2">
    <source>
        <dbReference type="ARBA" id="ARBA00002904"/>
    </source>
</evidence>
<feature type="chain" id="PRO_5039751113" description="Carbonic anhydrase" evidence="10">
    <location>
        <begin position="27"/>
        <end position="276"/>
    </location>
</feature>
<keyword evidence="14" id="KW-1185">Reference proteome</keyword>
<evidence type="ECO:0000256" key="7">
    <source>
        <dbReference type="ARBA" id="ARBA00022833"/>
    </source>
</evidence>
<name>A0A221MC69_9BACI</name>
<evidence type="ECO:0000313" key="14">
    <source>
        <dbReference type="Proteomes" id="UP000204391"/>
    </source>
</evidence>
<dbReference type="GO" id="GO:0004089">
    <property type="term" value="F:carbonate dehydratase activity"/>
    <property type="evidence" value="ECO:0007669"/>
    <property type="project" value="UniProtKB-UniRule"/>
</dbReference>
<evidence type="ECO:0000259" key="12">
    <source>
        <dbReference type="PROSITE" id="PS51144"/>
    </source>
</evidence>
<evidence type="ECO:0000256" key="4">
    <source>
        <dbReference type="ARBA" id="ARBA00012925"/>
    </source>
</evidence>
<keyword evidence="10" id="KW-0732">Signal</keyword>
<dbReference type="AlphaFoldDB" id="A0A221MC69"/>
<organism evidence="13 14">
    <name type="scientific">Virgibacillus necropolis</name>
    <dbReference type="NCBI Taxonomy" id="163877"/>
    <lineage>
        <taxon>Bacteria</taxon>
        <taxon>Bacillati</taxon>
        <taxon>Bacillota</taxon>
        <taxon>Bacilli</taxon>
        <taxon>Bacillales</taxon>
        <taxon>Bacillaceae</taxon>
        <taxon>Virgibacillus</taxon>
    </lineage>
</organism>